<keyword evidence="1" id="KW-0472">Membrane</keyword>
<organism evidence="2 3">
    <name type="scientific">Micromonospora lutea</name>
    <dbReference type="NCBI Taxonomy" id="419825"/>
    <lineage>
        <taxon>Bacteria</taxon>
        <taxon>Bacillati</taxon>
        <taxon>Actinomycetota</taxon>
        <taxon>Actinomycetes</taxon>
        <taxon>Micromonosporales</taxon>
        <taxon>Micromonosporaceae</taxon>
        <taxon>Micromonospora</taxon>
    </lineage>
</organism>
<protein>
    <recommendedName>
        <fullName evidence="4">ABC transporter permease</fullName>
    </recommendedName>
</protein>
<evidence type="ECO:0000313" key="2">
    <source>
        <dbReference type="EMBL" id="GIJ22660.1"/>
    </source>
</evidence>
<feature type="transmembrane region" description="Helical" evidence="1">
    <location>
        <begin position="87"/>
        <end position="106"/>
    </location>
</feature>
<keyword evidence="3" id="KW-1185">Reference proteome</keyword>
<sequence>MTSTLTDRYLSATLRSVPVARRDEIATELRALIADMVEGRTSTGEDTATAEREVLTELGDPAQLAARYADRRLQLIGPTYYLAWQRLLILLLSFIPAIAGVTVGLVEATVSDNPAGAIGAGVSVAFNVAVQVTFWVTAVFAVLERLGTPLNLPAWNVDQLPDRPVERDVTLTDVCASIVFLVLLIAFLPWQHFQSVMGAGDRLPILDPALWSFWLPALLIVLVASIGLELAKYRAGRWTWPLVAVNAVLNLAFAAPAIWLLITDRLLNPEFVDQFAWLRDGGFDTVARISVVSIIVITLWDVVDSAVKARRSAR</sequence>
<evidence type="ECO:0008006" key="4">
    <source>
        <dbReference type="Google" id="ProtNLM"/>
    </source>
</evidence>
<dbReference type="RefSeq" id="WP_204000007.1">
    <property type="nucleotide sequence ID" value="NZ_BOPB01000014.1"/>
</dbReference>
<feature type="transmembrane region" description="Helical" evidence="1">
    <location>
        <begin position="169"/>
        <end position="190"/>
    </location>
</feature>
<feature type="transmembrane region" description="Helical" evidence="1">
    <location>
        <begin position="282"/>
        <end position="303"/>
    </location>
</feature>
<keyword evidence="1" id="KW-1133">Transmembrane helix</keyword>
<dbReference type="NCBIfam" id="NF038403">
    <property type="entry name" value="perm_prefix_1"/>
    <property type="match status" value="1"/>
</dbReference>
<feature type="transmembrane region" description="Helical" evidence="1">
    <location>
        <begin position="118"/>
        <end position="143"/>
    </location>
</feature>
<comment type="caution">
    <text evidence="2">The sequence shown here is derived from an EMBL/GenBank/DDBJ whole genome shotgun (WGS) entry which is preliminary data.</text>
</comment>
<dbReference type="EMBL" id="BOPB01000014">
    <property type="protein sequence ID" value="GIJ22660.1"/>
    <property type="molecule type" value="Genomic_DNA"/>
</dbReference>
<keyword evidence="1" id="KW-0812">Transmembrane</keyword>
<name>A0ABQ4IXK7_9ACTN</name>
<feature type="transmembrane region" description="Helical" evidence="1">
    <location>
        <begin position="240"/>
        <end position="262"/>
    </location>
</feature>
<gene>
    <name evidence="2" type="ORF">Vlu01_32840</name>
</gene>
<dbReference type="Proteomes" id="UP000643165">
    <property type="component" value="Unassembled WGS sequence"/>
</dbReference>
<proteinExistence type="predicted"/>
<accession>A0ABQ4IXK7</accession>
<dbReference type="InterPro" id="IPR047928">
    <property type="entry name" value="Perm_prefix_1"/>
</dbReference>
<reference evidence="2 3" key="1">
    <citation type="submission" date="2021-01" db="EMBL/GenBank/DDBJ databases">
        <title>Whole genome shotgun sequence of Verrucosispora lutea NBRC 106530.</title>
        <authorList>
            <person name="Komaki H."/>
            <person name="Tamura T."/>
        </authorList>
    </citation>
    <scope>NUCLEOTIDE SEQUENCE [LARGE SCALE GENOMIC DNA]</scope>
    <source>
        <strain evidence="2 3">NBRC 106530</strain>
    </source>
</reference>
<evidence type="ECO:0000256" key="1">
    <source>
        <dbReference type="SAM" id="Phobius"/>
    </source>
</evidence>
<dbReference type="Pfam" id="PF22564">
    <property type="entry name" value="HAAS"/>
    <property type="match status" value="1"/>
</dbReference>
<evidence type="ECO:0000313" key="3">
    <source>
        <dbReference type="Proteomes" id="UP000643165"/>
    </source>
</evidence>
<feature type="transmembrane region" description="Helical" evidence="1">
    <location>
        <begin position="210"/>
        <end position="228"/>
    </location>
</feature>